<dbReference type="Proteomes" id="UP000199502">
    <property type="component" value="Unassembled WGS sequence"/>
</dbReference>
<evidence type="ECO:0000313" key="4">
    <source>
        <dbReference type="Proteomes" id="UP000199502"/>
    </source>
</evidence>
<organism evidence="3 4">
    <name type="scientific">Paracoccus tibetensis</name>
    <dbReference type="NCBI Taxonomy" id="336292"/>
    <lineage>
        <taxon>Bacteria</taxon>
        <taxon>Pseudomonadati</taxon>
        <taxon>Pseudomonadota</taxon>
        <taxon>Alphaproteobacteria</taxon>
        <taxon>Rhodobacterales</taxon>
        <taxon>Paracoccaceae</taxon>
        <taxon>Paracoccus</taxon>
    </lineage>
</organism>
<dbReference type="InterPro" id="IPR001789">
    <property type="entry name" value="Sig_transdc_resp-reg_receiver"/>
</dbReference>
<keyword evidence="4" id="KW-1185">Reference proteome</keyword>
<dbReference type="GO" id="GO:0000160">
    <property type="term" value="P:phosphorelay signal transduction system"/>
    <property type="evidence" value="ECO:0007669"/>
    <property type="project" value="InterPro"/>
</dbReference>
<feature type="modified residue" description="4-aspartylphosphate" evidence="1">
    <location>
        <position position="61"/>
    </location>
</feature>
<keyword evidence="1" id="KW-0597">Phosphoprotein</keyword>
<dbReference type="STRING" id="336292.SAMN05660710_03482"/>
<dbReference type="SUPFAM" id="SSF52172">
    <property type="entry name" value="CheY-like"/>
    <property type="match status" value="1"/>
</dbReference>
<feature type="domain" description="Response regulatory" evidence="2">
    <location>
        <begin position="10"/>
        <end position="121"/>
    </location>
</feature>
<proteinExistence type="predicted"/>
<name>A0A1G5JVF5_9RHOB</name>
<gene>
    <name evidence="3" type="ORF">SAMN05660710_03482</name>
</gene>
<evidence type="ECO:0000256" key="1">
    <source>
        <dbReference type="PROSITE-ProRule" id="PRU00169"/>
    </source>
</evidence>
<dbReference type="Gene3D" id="3.40.50.2300">
    <property type="match status" value="1"/>
</dbReference>
<evidence type="ECO:0000313" key="3">
    <source>
        <dbReference type="EMBL" id="SCY92373.1"/>
    </source>
</evidence>
<protein>
    <submittedName>
        <fullName evidence="3">CheY chemotaxis protein or a CheY-like REC (Receiver) domain</fullName>
    </submittedName>
</protein>
<sequence>MSTLNLAGRRIFVVEDEALLAWDICAQIEACGGVVIGPAMSLAAAHDALQENSDLDGSVLDIRLGKEMAYPLIEPLEHAGVPVVFASSESREGIPSRYAHIPLFRKPIDFRQVAKQLFTGR</sequence>
<dbReference type="PROSITE" id="PS50110">
    <property type="entry name" value="RESPONSE_REGULATORY"/>
    <property type="match status" value="1"/>
</dbReference>
<reference evidence="3 4" key="1">
    <citation type="submission" date="2016-10" db="EMBL/GenBank/DDBJ databases">
        <authorList>
            <person name="de Groot N.N."/>
        </authorList>
    </citation>
    <scope>NUCLEOTIDE SEQUENCE [LARGE SCALE GENOMIC DNA]</scope>
    <source>
        <strain evidence="3 4">CGMCC 1.8925</strain>
    </source>
</reference>
<dbReference type="AlphaFoldDB" id="A0A1G5JVF5"/>
<dbReference type="EMBL" id="FMVT01000017">
    <property type="protein sequence ID" value="SCY92373.1"/>
    <property type="molecule type" value="Genomic_DNA"/>
</dbReference>
<dbReference type="InterPro" id="IPR011006">
    <property type="entry name" value="CheY-like_superfamily"/>
</dbReference>
<accession>A0A1G5JVF5</accession>
<evidence type="ECO:0000259" key="2">
    <source>
        <dbReference type="PROSITE" id="PS50110"/>
    </source>
</evidence>